<sequence>MPQRVLIVTGASKGIGKAAALYAIKQANANVVAIARNPELLKQLQTEVAQHGKENSLLVVSGDVTDPMVIQQAVDGAISRWGRIDGVVANAGVLEPIANVRDVDLNQWKRLFDINFFSIIQLVQKALPHLRETKGAIVMVSSGAAKIYVKGWDAYGSSKAALNHLATTLAVEEPDITTIAFRPGVVATDMQKSARDAGKGVMDDSMHKEMTKAYKEGKLLQPETPGSIIARLALDPPRSLTGSFVAWDDAILENYRS</sequence>
<comment type="caution">
    <text evidence="5">The sequence shown here is derived from an EMBL/GenBank/DDBJ whole genome shotgun (WGS) entry which is preliminary data.</text>
</comment>
<dbReference type="PANTHER" id="PTHR43008">
    <property type="entry name" value="BENZIL REDUCTASE"/>
    <property type="match status" value="1"/>
</dbReference>
<evidence type="ECO:0000256" key="4">
    <source>
        <dbReference type="RuleBase" id="RU000363"/>
    </source>
</evidence>
<keyword evidence="3" id="KW-0560">Oxidoreductase</keyword>
<comment type="similarity">
    <text evidence="1 4">Belongs to the short-chain dehydrogenases/reductases (SDR) family.</text>
</comment>
<keyword evidence="2" id="KW-0521">NADP</keyword>
<dbReference type="Proteomes" id="UP001234581">
    <property type="component" value="Unassembled WGS sequence"/>
</dbReference>
<name>A0AAD7V2T0_9FUNG</name>
<organism evidence="5 6">
    <name type="scientific">Lichtheimia ornata</name>
    <dbReference type="NCBI Taxonomy" id="688661"/>
    <lineage>
        <taxon>Eukaryota</taxon>
        <taxon>Fungi</taxon>
        <taxon>Fungi incertae sedis</taxon>
        <taxon>Mucoromycota</taxon>
        <taxon>Mucoromycotina</taxon>
        <taxon>Mucoromycetes</taxon>
        <taxon>Mucorales</taxon>
        <taxon>Lichtheimiaceae</taxon>
        <taxon>Lichtheimia</taxon>
    </lineage>
</organism>
<dbReference type="PRINTS" id="PR00080">
    <property type="entry name" value="SDRFAMILY"/>
</dbReference>
<dbReference type="Gene3D" id="3.40.50.720">
    <property type="entry name" value="NAD(P)-binding Rossmann-like Domain"/>
    <property type="match status" value="1"/>
</dbReference>
<dbReference type="PANTHER" id="PTHR43008:SF8">
    <property type="entry name" value="BENZIL REDUCTASE ((S)-BENZOIN FORMING) IRC24"/>
    <property type="match status" value="1"/>
</dbReference>
<dbReference type="RefSeq" id="XP_058343206.1">
    <property type="nucleotide sequence ID" value="XM_058486011.1"/>
</dbReference>
<dbReference type="AlphaFoldDB" id="A0AAD7V2T0"/>
<dbReference type="FunFam" id="3.40.50.720:FF:000281">
    <property type="entry name" value="Uncharacterized oxidoreductase YIR035C"/>
    <property type="match status" value="1"/>
</dbReference>
<reference evidence="5 6" key="1">
    <citation type="submission" date="2023-03" db="EMBL/GenBank/DDBJ databases">
        <title>Genome sequence of Lichtheimia ornata CBS 291.66.</title>
        <authorList>
            <person name="Mohabir J.T."/>
            <person name="Shea T.P."/>
            <person name="Kurbessoian T."/>
            <person name="Berby B."/>
            <person name="Fontaine J."/>
            <person name="Livny J."/>
            <person name="Gnirke A."/>
            <person name="Stajich J.E."/>
            <person name="Cuomo C.A."/>
        </authorList>
    </citation>
    <scope>NUCLEOTIDE SEQUENCE [LARGE SCALE GENOMIC DNA]</scope>
    <source>
        <strain evidence="5">CBS 291.66</strain>
    </source>
</reference>
<dbReference type="GO" id="GO:0050664">
    <property type="term" value="F:oxidoreductase activity, acting on NAD(P)H, oxygen as acceptor"/>
    <property type="evidence" value="ECO:0007669"/>
    <property type="project" value="TreeGrafter"/>
</dbReference>
<evidence type="ECO:0000256" key="2">
    <source>
        <dbReference type="ARBA" id="ARBA00022857"/>
    </source>
</evidence>
<dbReference type="InterPro" id="IPR036291">
    <property type="entry name" value="NAD(P)-bd_dom_sf"/>
</dbReference>
<dbReference type="Pfam" id="PF00106">
    <property type="entry name" value="adh_short"/>
    <property type="match status" value="1"/>
</dbReference>
<dbReference type="InterPro" id="IPR020904">
    <property type="entry name" value="Sc_DH/Rdtase_CS"/>
</dbReference>
<gene>
    <name evidence="5" type="ORF">O0I10_005976</name>
</gene>
<dbReference type="SUPFAM" id="SSF51735">
    <property type="entry name" value="NAD(P)-binding Rossmann-fold domains"/>
    <property type="match status" value="1"/>
</dbReference>
<evidence type="ECO:0000313" key="6">
    <source>
        <dbReference type="Proteomes" id="UP001234581"/>
    </source>
</evidence>
<proteinExistence type="inferred from homology"/>
<evidence type="ECO:0000256" key="3">
    <source>
        <dbReference type="ARBA" id="ARBA00023002"/>
    </source>
</evidence>
<dbReference type="PROSITE" id="PS00061">
    <property type="entry name" value="ADH_SHORT"/>
    <property type="match status" value="1"/>
</dbReference>
<accession>A0AAD7V2T0</accession>
<evidence type="ECO:0008006" key="7">
    <source>
        <dbReference type="Google" id="ProtNLM"/>
    </source>
</evidence>
<dbReference type="InterPro" id="IPR002347">
    <property type="entry name" value="SDR_fam"/>
</dbReference>
<keyword evidence="6" id="KW-1185">Reference proteome</keyword>
<dbReference type="GeneID" id="83213388"/>
<dbReference type="PRINTS" id="PR00081">
    <property type="entry name" value="GDHRDH"/>
</dbReference>
<dbReference type="EMBL" id="JARTCD010000025">
    <property type="protein sequence ID" value="KAJ8658293.1"/>
    <property type="molecule type" value="Genomic_DNA"/>
</dbReference>
<evidence type="ECO:0000256" key="1">
    <source>
        <dbReference type="ARBA" id="ARBA00006484"/>
    </source>
</evidence>
<evidence type="ECO:0000313" key="5">
    <source>
        <dbReference type="EMBL" id="KAJ8658293.1"/>
    </source>
</evidence>
<protein>
    <recommendedName>
        <fullName evidence="7">Short-chain dehydrogenase</fullName>
    </recommendedName>
</protein>